<evidence type="ECO:0000313" key="8">
    <source>
        <dbReference type="EMBL" id="OQV16136.1"/>
    </source>
</evidence>
<feature type="signal peptide" evidence="6">
    <location>
        <begin position="1"/>
        <end position="28"/>
    </location>
</feature>
<comment type="subcellular location">
    <subcellularLocation>
        <location evidence="1">Membrane</location>
    </subcellularLocation>
</comment>
<feature type="transmembrane region" description="Helical" evidence="5">
    <location>
        <begin position="456"/>
        <end position="476"/>
    </location>
</feature>
<evidence type="ECO:0000256" key="1">
    <source>
        <dbReference type="ARBA" id="ARBA00004370"/>
    </source>
</evidence>
<dbReference type="Pfam" id="PF01094">
    <property type="entry name" value="ANF_receptor"/>
    <property type="match status" value="1"/>
</dbReference>
<dbReference type="SUPFAM" id="SSF53822">
    <property type="entry name" value="Periplasmic binding protein-like I"/>
    <property type="match status" value="1"/>
</dbReference>
<keyword evidence="6" id="KW-0732">Signal</keyword>
<evidence type="ECO:0000256" key="6">
    <source>
        <dbReference type="SAM" id="SignalP"/>
    </source>
</evidence>
<keyword evidence="3 5" id="KW-1133">Transmembrane helix</keyword>
<comment type="caution">
    <text evidence="8">The sequence shown here is derived from an EMBL/GenBank/DDBJ whole genome shotgun (WGS) entry which is preliminary data.</text>
</comment>
<feature type="chain" id="PRO_5013297599" description="Receptor ligand binding region domain-containing protein" evidence="6">
    <location>
        <begin position="29"/>
        <end position="477"/>
    </location>
</feature>
<keyword evidence="2 5" id="KW-0812">Transmembrane</keyword>
<dbReference type="GO" id="GO:0016020">
    <property type="term" value="C:membrane"/>
    <property type="evidence" value="ECO:0007669"/>
    <property type="project" value="UniProtKB-SubCell"/>
</dbReference>
<name>A0A1W0WLQ1_HYPEX</name>
<dbReference type="AlphaFoldDB" id="A0A1W0WLQ1"/>
<protein>
    <recommendedName>
        <fullName evidence="7">Receptor ligand binding region domain-containing protein</fullName>
    </recommendedName>
</protein>
<dbReference type="OrthoDB" id="10220293at2759"/>
<evidence type="ECO:0000259" key="7">
    <source>
        <dbReference type="Pfam" id="PF01094"/>
    </source>
</evidence>
<proteinExistence type="predicted"/>
<dbReference type="Gene3D" id="3.40.50.2300">
    <property type="match status" value="1"/>
</dbReference>
<keyword evidence="9" id="KW-1185">Reference proteome</keyword>
<gene>
    <name evidence="8" type="ORF">BV898_09771</name>
</gene>
<accession>A0A1W0WLQ1</accession>
<evidence type="ECO:0000313" key="9">
    <source>
        <dbReference type="Proteomes" id="UP000192578"/>
    </source>
</evidence>
<reference evidence="9" key="1">
    <citation type="submission" date="2017-01" db="EMBL/GenBank/DDBJ databases">
        <title>Comparative genomics of anhydrobiosis in the tardigrade Hypsibius dujardini.</title>
        <authorList>
            <person name="Yoshida Y."/>
            <person name="Koutsovoulos G."/>
            <person name="Laetsch D."/>
            <person name="Stevens L."/>
            <person name="Kumar S."/>
            <person name="Horikawa D."/>
            <person name="Ishino K."/>
            <person name="Komine S."/>
            <person name="Tomita M."/>
            <person name="Blaxter M."/>
            <person name="Arakawa K."/>
        </authorList>
    </citation>
    <scope>NUCLEOTIDE SEQUENCE [LARGE SCALE GENOMIC DNA]</scope>
    <source>
        <strain evidence="9">Z151</strain>
    </source>
</reference>
<evidence type="ECO:0000256" key="5">
    <source>
        <dbReference type="SAM" id="Phobius"/>
    </source>
</evidence>
<keyword evidence="4 5" id="KW-0472">Membrane</keyword>
<sequence>MVGHCLTARKLIALVSAFIVACPDKLQGKINFVTITAGKFSVVSAATVAPAYAIAIEDMSKRYPDIFANHTVIPINVALNFNPGTPDGDWLVVEELVKAYGAGVLQSTDPTIILNSKDNILTLSCGPSKPNPRRYPTNMIVFPGSPFDTGAAVVATMDTFHWKSVAVIWDLCSSLVNAARVEGILRGLLPLLEKRSLDINALVIKMDSTKDAVPFAYYDALWRAGNHSRIVVCGILPRGFRKLMAAAYDIGFTSDNEYVFIYEHILDIPGEHPPEWKQGDNLDLKVRKAFERVLVIRSQPINWTHADTLAERIVQRGSAMFGIPYDPENKFNEIALGCYESVELLSELINRNNLTGQLSDPSAVMQHLKGQTFPLTLRSVTFGPTSARPPVIVLQKFNSSMATFQTISDFDIFSQVWFSNLMHGQLWQPGMIPLDRPVCGIHGERCAAKTSQSTTTIAAVVSIFSAVLATFPLFLYW</sequence>
<dbReference type="Proteomes" id="UP000192578">
    <property type="component" value="Unassembled WGS sequence"/>
</dbReference>
<evidence type="ECO:0000256" key="2">
    <source>
        <dbReference type="ARBA" id="ARBA00022692"/>
    </source>
</evidence>
<feature type="domain" description="Receptor ligand binding region" evidence="7">
    <location>
        <begin position="145"/>
        <end position="310"/>
    </location>
</feature>
<dbReference type="InterPro" id="IPR028082">
    <property type="entry name" value="Peripla_BP_I"/>
</dbReference>
<dbReference type="InterPro" id="IPR001828">
    <property type="entry name" value="ANF_lig-bd_rcpt"/>
</dbReference>
<dbReference type="EMBL" id="MTYJ01000078">
    <property type="protein sequence ID" value="OQV16136.1"/>
    <property type="molecule type" value="Genomic_DNA"/>
</dbReference>
<evidence type="ECO:0000256" key="4">
    <source>
        <dbReference type="ARBA" id="ARBA00023136"/>
    </source>
</evidence>
<organism evidence="8 9">
    <name type="scientific">Hypsibius exemplaris</name>
    <name type="common">Freshwater tardigrade</name>
    <dbReference type="NCBI Taxonomy" id="2072580"/>
    <lineage>
        <taxon>Eukaryota</taxon>
        <taxon>Metazoa</taxon>
        <taxon>Ecdysozoa</taxon>
        <taxon>Tardigrada</taxon>
        <taxon>Eutardigrada</taxon>
        <taxon>Parachela</taxon>
        <taxon>Hypsibioidea</taxon>
        <taxon>Hypsibiidae</taxon>
        <taxon>Hypsibius</taxon>
    </lineage>
</organism>
<evidence type="ECO:0000256" key="3">
    <source>
        <dbReference type="ARBA" id="ARBA00022989"/>
    </source>
</evidence>